<accession>A0ABP6WNP5</accession>
<dbReference type="Gene3D" id="3.40.50.1820">
    <property type="entry name" value="alpha/beta hydrolase"/>
    <property type="match status" value="1"/>
</dbReference>
<gene>
    <name evidence="4" type="ORF">GCM10022395_01050</name>
</gene>
<feature type="signal peptide" evidence="1">
    <location>
        <begin position="1"/>
        <end position="18"/>
    </location>
</feature>
<keyword evidence="1" id="KW-0732">Signal</keyword>
<dbReference type="EMBL" id="BAABCY010000006">
    <property type="protein sequence ID" value="GAA3553275.1"/>
    <property type="molecule type" value="Genomic_DNA"/>
</dbReference>
<feature type="domain" description="Peptidase S9 prolyl oligopeptidase catalytic" evidence="2">
    <location>
        <begin position="542"/>
        <end position="737"/>
    </location>
</feature>
<feature type="chain" id="PRO_5045357665" evidence="1">
    <location>
        <begin position="19"/>
        <end position="747"/>
    </location>
</feature>
<dbReference type="InterPro" id="IPR002469">
    <property type="entry name" value="Peptidase_S9B_N"/>
</dbReference>
<organism evidence="4 5">
    <name type="scientific">Snuella lapsa</name>
    <dbReference type="NCBI Taxonomy" id="870481"/>
    <lineage>
        <taxon>Bacteria</taxon>
        <taxon>Pseudomonadati</taxon>
        <taxon>Bacteroidota</taxon>
        <taxon>Flavobacteriia</taxon>
        <taxon>Flavobacteriales</taxon>
        <taxon>Flavobacteriaceae</taxon>
        <taxon>Snuella</taxon>
    </lineage>
</organism>
<dbReference type="Pfam" id="PF00326">
    <property type="entry name" value="Peptidase_S9"/>
    <property type="match status" value="1"/>
</dbReference>
<dbReference type="PANTHER" id="PTHR11731:SF193">
    <property type="entry name" value="DIPEPTIDYL PEPTIDASE 9"/>
    <property type="match status" value="1"/>
</dbReference>
<protein>
    <submittedName>
        <fullName evidence="4">S9 family peptidase</fullName>
    </submittedName>
</protein>
<dbReference type="SUPFAM" id="SSF53474">
    <property type="entry name" value="alpha/beta-Hydrolases"/>
    <property type="match status" value="1"/>
</dbReference>
<reference evidence="5" key="1">
    <citation type="journal article" date="2019" name="Int. J. Syst. Evol. Microbiol.">
        <title>The Global Catalogue of Microorganisms (GCM) 10K type strain sequencing project: providing services to taxonomists for standard genome sequencing and annotation.</title>
        <authorList>
            <consortium name="The Broad Institute Genomics Platform"/>
            <consortium name="The Broad Institute Genome Sequencing Center for Infectious Disease"/>
            <person name="Wu L."/>
            <person name="Ma J."/>
        </authorList>
    </citation>
    <scope>NUCLEOTIDE SEQUENCE [LARGE SCALE GENOMIC DNA]</scope>
    <source>
        <strain evidence="5">JCM 17111</strain>
    </source>
</reference>
<name>A0ABP6WNP5_9FLAO</name>
<evidence type="ECO:0000259" key="2">
    <source>
        <dbReference type="Pfam" id="PF00326"/>
    </source>
</evidence>
<evidence type="ECO:0000313" key="4">
    <source>
        <dbReference type="EMBL" id="GAA3553275.1"/>
    </source>
</evidence>
<evidence type="ECO:0000313" key="5">
    <source>
        <dbReference type="Proteomes" id="UP001500954"/>
    </source>
</evidence>
<comment type="caution">
    <text evidence="4">The sequence shown here is derived from an EMBL/GenBank/DDBJ whole genome shotgun (WGS) entry which is preliminary data.</text>
</comment>
<keyword evidence="5" id="KW-1185">Reference proteome</keyword>
<dbReference type="InterPro" id="IPR050278">
    <property type="entry name" value="Serine_Prot_S9B/DPPIV"/>
</dbReference>
<dbReference type="RefSeq" id="WP_345003741.1">
    <property type="nucleotide sequence ID" value="NZ_BAABCY010000006.1"/>
</dbReference>
<dbReference type="InterPro" id="IPR001375">
    <property type="entry name" value="Peptidase_S9_cat"/>
</dbReference>
<sequence length="747" mass="85985">MRYLLVLLLVSSVVRLQAQEIDKQDYERAVRFVNYWDMAFNLKTNVYWYKDGSGFWFIDYSKAGKYYKTVAFKDYKVRPLFDQNRLATVLTENLKKAIDPNALNISEIEKLNDHEFSFRVDGKIYNLDINTYDLKQKDERLPAKGNPFESTSPDGNWIAYTKDYNLYVRSKHTGETHQLSHDGKKDYEYATYYGWYDLIKGENGERPKHFSVNWSNDSKWLTTSIVDFRNAEKMYLLNYTIDSLYKPQLLSYYRGSPGDTTLVDVKPVFFNIETKQEIKTTLPANTHFNPVNVRWSDKPGQCYAFWKERGFQKAIIRRIDLNTNTDVDLVVETSKTNIDNFEYKLVEEKEVLLFLSERNGWRQLYALNLKDNTIRPLTNGDYYVNSIEFIDSQEGVIYFLASGKEAGENPYHQKLYKVNLKGKLTVLTPEFGHHIVSFSKDGKYFVDNYSTLNIPTTSVLRAVKSGKVACELTKANVEEAKAKGWEAPEVFELTAKDGKTTIYGALWKPSNFDPSRSYPIIDNTYTGPHTQIVPKSFDVAFANQALAELGFVVMRIDGLGTSGRSKAFHDHSYKDMGNNLEDHVKAIGYLGKKHTWIDTDKVGIFGHSAGGYDTGRALLAFPGVYKVGVASSADHDFRMEKAWWPEMYQGWPVDDTYQEVSNITNAKNLKGKLLLVHGGLDDNVNPSATFKLAEALVKADKEFDLLILPSQRHGYSGISRDYFMKKRWNYFVEHLKGEQPIWDFKLK</sequence>
<dbReference type="InterPro" id="IPR029058">
    <property type="entry name" value="AB_hydrolase_fold"/>
</dbReference>
<evidence type="ECO:0000259" key="3">
    <source>
        <dbReference type="Pfam" id="PF00930"/>
    </source>
</evidence>
<dbReference type="SUPFAM" id="SSF82171">
    <property type="entry name" value="DPP6 N-terminal domain-like"/>
    <property type="match status" value="1"/>
</dbReference>
<dbReference type="Gene3D" id="2.140.10.30">
    <property type="entry name" value="Dipeptidylpeptidase IV, N-terminal domain"/>
    <property type="match status" value="1"/>
</dbReference>
<proteinExistence type="predicted"/>
<feature type="domain" description="Dipeptidylpeptidase IV N-terminal" evidence="3">
    <location>
        <begin position="124"/>
        <end position="455"/>
    </location>
</feature>
<dbReference type="Proteomes" id="UP001500954">
    <property type="component" value="Unassembled WGS sequence"/>
</dbReference>
<dbReference type="Pfam" id="PF00930">
    <property type="entry name" value="DPPIV_N"/>
    <property type="match status" value="1"/>
</dbReference>
<evidence type="ECO:0000256" key="1">
    <source>
        <dbReference type="SAM" id="SignalP"/>
    </source>
</evidence>
<dbReference type="PANTHER" id="PTHR11731">
    <property type="entry name" value="PROTEASE FAMILY S9B,C DIPEPTIDYL-PEPTIDASE IV-RELATED"/>
    <property type="match status" value="1"/>
</dbReference>